<evidence type="ECO:0000259" key="2">
    <source>
        <dbReference type="Pfam" id="PF03872"/>
    </source>
</evidence>
<keyword evidence="4" id="KW-1185">Reference proteome</keyword>
<gene>
    <name evidence="3" type="ORF">KDM89_07420</name>
</gene>
<keyword evidence="1" id="KW-0472">Membrane</keyword>
<dbReference type="AlphaFoldDB" id="A0A941DKY6"/>
<dbReference type="InterPro" id="IPR052383">
    <property type="entry name" value="Anti-sigma-E_RseA-like"/>
</dbReference>
<evidence type="ECO:0000313" key="4">
    <source>
        <dbReference type="Proteomes" id="UP000680067"/>
    </source>
</evidence>
<dbReference type="Pfam" id="PF03872">
    <property type="entry name" value="RseA_N"/>
    <property type="match status" value="1"/>
</dbReference>
<accession>A0A941DKY6</accession>
<protein>
    <submittedName>
        <fullName evidence="3">Sigma-E factor negative regulatory protein</fullName>
    </submittedName>
</protein>
<evidence type="ECO:0000256" key="1">
    <source>
        <dbReference type="SAM" id="Phobius"/>
    </source>
</evidence>
<keyword evidence="1" id="KW-0812">Transmembrane</keyword>
<dbReference type="Proteomes" id="UP000680067">
    <property type="component" value="Unassembled WGS sequence"/>
</dbReference>
<proteinExistence type="predicted"/>
<feature type="domain" description="Anti sigma-E protein RseA N-terminal" evidence="2">
    <location>
        <begin position="8"/>
        <end position="83"/>
    </location>
</feature>
<comment type="caution">
    <text evidence="3">The sequence shown here is derived from an EMBL/GenBank/DDBJ whole genome shotgun (WGS) entry which is preliminary data.</text>
</comment>
<dbReference type="CDD" id="cd16328">
    <property type="entry name" value="RseA_N"/>
    <property type="match status" value="1"/>
</dbReference>
<sequence length="203" mass="22139">MNHIDREKEAVSALMDGEADHAELDALIRQLGQSDRKDDWNLYHQIGDALRSDDLNVPMSSSFNEKFAERFASEPVILSAPLRNAQETGAVHKNYAPYKWGFAGAIAAGLMAFVLLPQTGGTGRMPAQGDSEMVAAKRGFQLASAKPEVRSAQASASEEVAVVKSNQLEMLRDPRIDSYLVAHQRFSPTISKAAVVTQPAQEK</sequence>
<keyword evidence="1" id="KW-1133">Transmembrane helix</keyword>
<organism evidence="3 4">
    <name type="scientific">Undibacterium luofuense</name>
    <dbReference type="NCBI Taxonomy" id="2828733"/>
    <lineage>
        <taxon>Bacteria</taxon>
        <taxon>Pseudomonadati</taxon>
        <taxon>Pseudomonadota</taxon>
        <taxon>Betaproteobacteria</taxon>
        <taxon>Burkholderiales</taxon>
        <taxon>Oxalobacteraceae</taxon>
        <taxon>Undibacterium</taxon>
    </lineage>
</organism>
<dbReference type="GO" id="GO:0016989">
    <property type="term" value="F:sigma factor antagonist activity"/>
    <property type="evidence" value="ECO:0007669"/>
    <property type="project" value="InterPro"/>
</dbReference>
<dbReference type="Gene3D" id="1.10.10.880">
    <property type="entry name" value="Anti sigma-E protein RseA, N-terminal domain"/>
    <property type="match status" value="1"/>
</dbReference>
<dbReference type="EMBL" id="JAGSPN010000004">
    <property type="protein sequence ID" value="MBR7781964.1"/>
    <property type="molecule type" value="Genomic_DNA"/>
</dbReference>
<name>A0A941DKY6_9BURK</name>
<dbReference type="PANTHER" id="PTHR38104:SF1">
    <property type="entry name" value="ANTI-SIGMA-E FACTOR RSEA"/>
    <property type="match status" value="1"/>
</dbReference>
<reference evidence="3" key="1">
    <citation type="submission" date="2021-04" db="EMBL/GenBank/DDBJ databases">
        <title>novel species isolated from subtropical streams in China.</title>
        <authorList>
            <person name="Lu H."/>
        </authorList>
    </citation>
    <scope>NUCLEOTIDE SEQUENCE</scope>
    <source>
        <strain evidence="3">LFS511W</strain>
    </source>
</reference>
<dbReference type="SUPFAM" id="SSF89069">
    <property type="entry name" value="N-terminal, cytoplasmic domain of anti-sigmaE factor RseA"/>
    <property type="match status" value="1"/>
</dbReference>
<feature type="transmembrane region" description="Helical" evidence="1">
    <location>
        <begin position="98"/>
        <end position="116"/>
    </location>
</feature>
<dbReference type="InterPro" id="IPR005572">
    <property type="entry name" value="Anti-sigma_E_RseA_N"/>
</dbReference>
<dbReference type="RefSeq" id="WP_212687312.1">
    <property type="nucleotide sequence ID" value="NZ_JAGSPN010000004.1"/>
</dbReference>
<evidence type="ECO:0000313" key="3">
    <source>
        <dbReference type="EMBL" id="MBR7781964.1"/>
    </source>
</evidence>
<dbReference type="InterPro" id="IPR036147">
    <property type="entry name" value="Anti-sigma_E_RseA_N_sf"/>
</dbReference>
<dbReference type="PANTHER" id="PTHR38104">
    <property type="match status" value="1"/>
</dbReference>